<dbReference type="SUPFAM" id="SSF56655">
    <property type="entry name" value="Carbohydrate phosphatase"/>
    <property type="match status" value="1"/>
</dbReference>
<feature type="region of interest" description="Disordered" evidence="2">
    <location>
        <begin position="1"/>
        <end position="68"/>
    </location>
</feature>
<dbReference type="Gene3D" id="3.40.190.80">
    <property type="match status" value="1"/>
</dbReference>
<organism evidence="3 4">
    <name type="scientific">Polarella glacialis</name>
    <name type="common">Dinoflagellate</name>
    <dbReference type="NCBI Taxonomy" id="89957"/>
    <lineage>
        <taxon>Eukaryota</taxon>
        <taxon>Sar</taxon>
        <taxon>Alveolata</taxon>
        <taxon>Dinophyceae</taxon>
        <taxon>Suessiales</taxon>
        <taxon>Suessiaceae</taxon>
        <taxon>Polarella</taxon>
    </lineage>
</organism>
<feature type="compositionally biased region" description="Pro residues" evidence="2">
    <location>
        <begin position="44"/>
        <end position="59"/>
    </location>
</feature>
<dbReference type="PRINTS" id="PR00377">
    <property type="entry name" value="IMPHPHTASES"/>
</dbReference>
<comment type="similarity">
    <text evidence="1">Belongs to the inositol monophosphatase superfamily.</text>
</comment>
<dbReference type="PANTHER" id="PTHR20854:SF4">
    <property type="entry name" value="INOSITOL-1-MONOPHOSPHATASE-RELATED"/>
    <property type="match status" value="1"/>
</dbReference>
<evidence type="ECO:0000313" key="4">
    <source>
        <dbReference type="Proteomes" id="UP000654075"/>
    </source>
</evidence>
<reference evidence="3" key="1">
    <citation type="submission" date="2021-02" db="EMBL/GenBank/DDBJ databases">
        <authorList>
            <person name="Dougan E. K."/>
            <person name="Rhodes N."/>
            <person name="Thang M."/>
            <person name="Chan C."/>
        </authorList>
    </citation>
    <scope>NUCLEOTIDE SEQUENCE</scope>
</reference>
<dbReference type="GO" id="GO:0006020">
    <property type="term" value="P:inositol metabolic process"/>
    <property type="evidence" value="ECO:0007669"/>
    <property type="project" value="TreeGrafter"/>
</dbReference>
<evidence type="ECO:0000256" key="2">
    <source>
        <dbReference type="SAM" id="MobiDB-lite"/>
    </source>
</evidence>
<sequence length="345" mass="35799">ASPRRRGSGSGGEEKEAATGLGAPEDLPPRPSVSPPVQMVQRPLPTPPLPPLPPMPPRPALSSEPVGLPTADRRSIDVGAVEVLAVAADAALAAGQLLRADATGSRKAAQTPTSPGAGHDLYSECEALIRGVVQRAFPDHEFASAAPLVPSSRWTWVLEPLSWDADEVTEMTTVSIMACRDDVDANDNNSAVAAVYDPWRDELFTTVRGRGVELNGLPLRVPEPKELRNAVVGAESSADAGCSRASLRALYSLSAPAAKGVQVLANAKGLAWVACGRIDAFYALSGKGTGAGALLVREAGGFITDFDGEPWQGASAMCATSSVQLNGELREVLVQAGVKGPDQTS</sequence>
<evidence type="ECO:0000256" key="1">
    <source>
        <dbReference type="ARBA" id="ARBA00009759"/>
    </source>
</evidence>
<dbReference type="GO" id="GO:0007165">
    <property type="term" value="P:signal transduction"/>
    <property type="evidence" value="ECO:0007669"/>
    <property type="project" value="TreeGrafter"/>
</dbReference>
<comment type="caution">
    <text evidence="3">The sequence shown here is derived from an EMBL/GenBank/DDBJ whole genome shotgun (WGS) entry which is preliminary data.</text>
</comment>
<dbReference type="Proteomes" id="UP000654075">
    <property type="component" value="Unassembled WGS sequence"/>
</dbReference>
<proteinExistence type="inferred from homology"/>
<name>A0A813HC75_POLGL</name>
<dbReference type="EMBL" id="CAJNNV010031260">
    <property type="protein sequence ID" value="CAE8635214.1"/>
    <property type="molecule type" value="Genomic_DNA"/>
</dbReference>
<dbReference type="GO" id="GO:0008934">
    <property type="term" value="F:inositol monophosphate 1-phosphatase activity"/>
    <property type="evidence" value="ECO:0007669"/>
    <property type="project" value="TreeGrafter"/>
</dbReference>
<protein>
    <recommendedName>
        <fullName evidence="5">Inositol-phosphate phosphatase</fullName>
    </recommendedName>
</protein>
<feature type="non-terminal residue" evidence="3">
    <location>
        <position position="1"/>
    </location>
</feature>
<dbReference type="AlphaFoldDB" id="A0A813HC75"/>
<feature type="region of interest" description="Disordered" evidence="2">
    <location>
        <begin position="101"/>
        <end position="120"/>
    </location>
</feature>
<dbReference type="OrthoDB" id="10254945at2759"/>
<evidence type="ECO:0000313" key="3">
    <source>
        <dbReference type="EMBL" id="CAE8635214.1"/>
    </source>
</evidence>
<dbReference type="InterPro" id="IPR000760">
    <property type="entry name" value="Inositol_monophosphatase-like"/>
</dbReference>
<accession>A0A813HC75</accession>
<dbReference type="Pfam" id="PF00459">
    <property type="entry name" value="Inositol_P"/>
    <property type="match status" value="1"/>
</dbReference>
<evidence type="ECO:0008006" key="5">
    <source>
        <dbReference type="Google" id="ProtNLM"/>
    </source>
</evidence>
<gene>
    <name evidence="3" type="ORF">PGLA1383_LOCUS50814</name>
</gene>
<dbReference type="Gene3D" id="3.30.540.10">
    <property type="entry name" value="Fructose-1,6-Bisphosphatase, subunit A, domain 1"/>
    <property type="match status" value="1"/>
</dbReference>
<dbReference type="PANTHER" id="PTHR20854">
    <property type="entry name" value="INOSITOL MONOPHOSPHATASE"/>
    <property type="match status" value="1"/>
</dbReference>
<keyword evidence="4" id="KW-1185">Reference proteome</keyword>